<dbReference type="OrthoDB" id="6105938at2759"/>
<dbReference type="GO" id="GO:0008270">
    <property type="term" value="F:zinc ion binding"/>
    <property type="evidence" value="ECO:0007669"/>
    <property type="project" value="UniProtKB-KW"/>
</dbReference>
<evidence type="ECO:0000256" key="3">
    <source>
        <dbReference type="ARBA" id="ARBA00022833"/>
    </source>
</evidence>
<dbReference type="InterPro" id="IPR018957">
    <property type="entry name" value="Znf_C3HC4_RING-type"/>
</dbReference>
<evidence type="ECO:0000256" key="5">
    <source>
        <dbReference type="SAM" id="MobiDB-lite"/>
    </source>
</evidence>
<feature type="compositionally biased region" description="Acidic residues" evidence="5">
    <location>
        <begin position="335"/>
        <end position="371"/>
    </location>
</feature>
<evidence type="ECO:0000256" key="4">
    <source>
        <dbReference type="PROSITE-ProRule" id="PRU00175"/>
    </source>
</evidence>
<dbReference type="VEuPathDB" id="FungiDB:PADG_04074"/>
<keyword evidence="1" id="KW-0479">Metal-binding</keyword>
<keyword evidence="2 4" id="KW-0863">Zinc-finger</keyword>
<dbReference type="PROSITE" id="PS00518">
    <property type="entry name" value="ZF_RING_1"/>
    <property type="match status" value="1"/>
</dbReference>
<feature type="compositionally biased region" description="Polar residues" evidence="5">
    <location>
        <begin position="432"/>
        <end position="451"/>
    </location>
</feature>
<feature type="domain" description="RING-type" evidence="6">
    <location>
        <begin position="41"/>
        <end position="82"/>
    </location>
</feature>
<sequence>MSAAVGIGAPGPTAGSGKHDSSGLLRTVQGHVEDIRSLISCGVCVKPLYEPFTLACGHTFCYSCLTQWFVSHRRKKTCPDCRAIVSTQPAPAYLIREIVQMFISRAELLENNETTAEHLSNKRAETEKIEIDKHNPDPSTGGLFQGCFKCAGRFIQPINDVMDGVTRCPRCAWELEEGGCLHCGFAIEGYTDSEYITDDDASITITDAADDIEDGFSAIDDDGMDWSEFYGANAPGNHFNAHHHQHQYHQHEHDTDASSIIHGHIYRSEDEDTHDSDMSDFIDDGPVEEAGETDHSTVVDENTVISDGELDGHSTENLSSSRRSTRAAVRQTITLDDDDDDDEYEEEEDIEEDRDDADAADAAYDEDNEDNEPIRSPTRAIQQRRQRRQTSSTSFERPSRLQSSATTVSRRAVVSDDDDDDDDDHHSDESHLITNVSNQAQVSGSHANSPITLDDDSDVPVRPARRSRRGSRPDRVRLNQRRSRRTRSQAMIEEPWPPLRSRIIGI</sequence>
<dbReference type="RefSeq" id="XP_010759310.1">
    <property type="nucleotide sequence ID" value="XM_010761008.1"/>
</dbReference>
<dbReference type="InterPro" id="IPR013083">
    <property type="entry name" value="Znf_RING/FYVE/PHD"/>
</dbReference>
<feature type="compositionally biased region" description="Acidic residues" evidence="5">
    <location>
        <begin position="270"/>
        <end position="291"/>
    </location>
</feature>
<evidence type="ECO:0000313" key="7">
    <source>
        <dbReference type="EMBL" id="EEH47990.2"/>
    </source>
</evidence>
<evidence type="ECO:0000259" key="6">
    <source>
        <dbReference type="PROSITE" id="PS50089"/>
    </source>
</evidence>
<dbReference type="PANTHER" id="PTHR23327">
    <property type="entry name" value="RING FINGER PROTEIN 127"/>
    <property type="match status" value="1"/>
</dbReference>
<dbReference type="STRING" id="502780.C1G9Y8"/>
<keyword evidence="3" id="KW-0862">Zinc</keyword>
<feature type="compositionally biased region" description="Basic residues" evidence="5">
    <location>
        <begin position="478"/>
        <end position="487"/>
    </location>
</feature>
<dbReference type="SUPFAM" id="SSF57850">
    <property type="entry name" value="RING/U-box"/>
    <property type="match status" value="1"/>
</dbReference>
<dbReference type="EMBL" id="KN275960">
    <property type="protein sequence ID" value="EEH47990.2"/>
    <property type="molecule type" value="Genomic_DNA"/>
</dbReference>
<feature type="region of interest" description="Disordered" evidence="5">
    <location>
        <begin position="270"/>
        <end position="491"/>
    </location>
</feature>
<evidence type="ECO:0000256" key="1">
    <source>
        <dbReference type="ARBA" id="ARBA00022723"/>
    </source>
</evidence>
<proteinExistence type="predicted"/>
<dbReference type="GeneID" id="22583268"/>
<evidence type="ECO:0000313" key="8">
    <source>
        <dbReference type="Proteomes" id="UP000001628"/>
    </source>
</evidence>
<feature type="compositionally biased region" description="Polar residues" evidence="5">
    <location>
        <begin position="390"/>
        <end position="409"/>
    </location>
</feature>
<dbReference type="InterPro" id="IPR001841">
    <property type="entry name" value="Znf_RING"/>
</dbReference>
<gene>
    <name evidence="7" type="ORF">PADG_04074</name>
</gene>
<dbReference type="PROSITE" id="PS50089">
    <property type="entry name" value="ZF_RING_2"/>
    <property type="match status" value="1"/>
</dbReference>
<name>C1G9Y8_PARBD</name>
<protein>
    <recommendedName>
        <fullName evidence="6">RING-type domain-containing protein</fullName>
    </recommendedName>
</protein>
<feature type="region of interest" description="Disordered" evidence="5">
    <location>
        <begin position="1"/>
        <end position="22"/>
    </location>
</feature>
<dbReference type="KEGG" id="pbn:PADG_04074"/>
<feature type="compositionally biased region" description="Low complexity" evidence="5">
    <location>
        <begin position="319"/>
        <end position="330"/>
    </location>
</feature>
<dbReference type="OMA" id="NSEMTDY"/>
<keyword evidence="8" id="KW-1185">Reference proteome</keyword>
<accession>C1G9Y8</accession>
<dbReference type="HOGENOM" id="CLU_029627_1_0_1"/>
<dbReference type="InterPro" id="IPR017907">
    <property type="entry name" value="Znf_RING_CS"/>
</dbReference>
<organism evidence="7 8">
    <name type="scientific">Paracoccidioides brasiliensis (strain Pb18)</name>
    <dbReference type="NCBI Taxonomy" id="502780"/>
    <lineage>
        <taxon>Eukaryota</taxon>
        <taxon>Fungi</taxon>
        <taxon>Dikarya</taxon>
        <taxon>Ascomycota</taxon>
        <taxon>Pezizomycotina</taxon>
        <taxon>Eurotiomycetes</taxon>
        <taxon>Eurotiomycetidae</taxon>
        <taxon>Onygenales</taxon>
        <taxon>Ajellomycetaceae</taxon>
        <taxon>Paracoccidioides</taxon>
    </lineage>
</organism>
<dbReference type="AlphaFoldDB" id="C1G9Y8"/>
<dbReference type="PANTHER" id="PTHR23327:SF51">
    <property type="entry name" value="TRANSCRIPTIONAL REGULATOR OF YEAST FORM ADHERENCE 3"/>
    <property type="match status" value="1"/>
</dbReference>
<dbReference type="eggNOG" id="KOG2177">
    <property type="taxonomic scope" value="Eukaryota"/>
</dbReference>
<dbReference type="InParanoid" id="C1G9Y8"/>
<dbReference type="Pfam" id="PF00097">
    <property type="entry name" value="zf-C3HC4"/>
    <property type="match status" value="1"/>
</dbReference>
<dbReference type="Gene3D" id="3.30.40.10">
    <property type="entry name" value="Zinc/RING finger domain, C3HC4 (zinc finger)"/>
    <property type="match status" value="1"/>
</dbReference>
<dbReference type="Proteomes" id="UP000001628">
    <property type="component" value="Unassembled WGS sequence"/>
</dbReference>
<evidence type="ECO:0000256" key="2">
    <source>
        <dbReference type="ARBA" id="ARBA00022771"/>
    </source>
</evidence>
<dbReference type="SMART" id="SM00184">
    <property type="entry name" value="RING"/>
    <property type="match status" value="1"/>
</dbReference>
<reference evidence="7 8" key="1">
    <citation type="journal article" date="2011" name="PLoS Genet.">
        <title>Comparative genomic analysis of human fungal pathogens causing paracoccidioidomycosis.</title>
        <authorList>
            <person name="Desjardins C.A."/>
            <person name="Champion M.D."/>
            <person name="Holder J.W."/>
            <person name="Muszewska A."/>
            <person name="Goldberg J."/>
            <person name="Bailao A.M."/>
            <person name="Brigido M.M."/>
            <person name="Ferreira M.E."/>
            <person name="Garcia A.M."/>
            <person name="Grynberg M."/>
            <person name="Gujja S."/>
            <person name="Heiman D.I."/>
            <person name="Henn M.R."/>
            <person name="Kodira C.D."/>
            <person name="Leon-Narvaez H."/>
            <person name="Longo L.V."/>
            <person name="Ma L.J."/>
            <person name="Malavazi I."/>
            <person name="Matsuo A.L."/>
            <person name="Morais F.V."/>
            <person name="Pereira M."/>
            <person name="Rodriguez-Brito S."/>
            <person name="Sakthikumar S."/>
            <person name="Salem-Izacc S.M."/>
            <person name="Sykes S.M."/>
            <person name="Teixeira M.M."/>
            <person name="Vallejo M.C."/>
            <person name="Walter M.E."/>
            <person name="Yandava C."/>
            <person name="Young S."/>
            <person name="Zeng Q."/>
            <person name="Zucker J."/>
            <person name="Felipe M.S."/>
            <person name="Goldman G.H."/>
            <person name="Haas B.J."/>
            <person name="McEwen J.G."/>
            <person name="Nino-Vega G."/>
            <person name="Puccia R."/>
            <person name="San-Blas G."/>
            <person name="Soares C.M."/>
            <person name="Birren B.W."/>
            <person name="Cuomo C.A."/>
        </authorList>
    </citation>
    <scope>NUCLEOTIDE SEQUENCE [LARGE SCALE GENOMIC DNA]</scope>
    <source>
        <strain evidence="7 8">Pb18</strain>
    </source>
</reference>